<comment type="caution">
    <text evidence="6">The sequence shown here is derived from an EMBL/GenBank/DDBJ whole genome shotgun (WGS) entry which is preliminary data.</text>
</comment>
<dbReference type="InterPro" id="IPR048741">
    <property type="entry name" value="Pus10-like_C"/>
</dbReference>
<dbReference type="EC" id="5.4.99.25" evidence="1"/>
<dbReference type="Pfam" id="PF21237">
    <property type="entry name" value="Pus10_N_euk"/>
    <property type="match status" value="1"/>
</dbReference>
<dbReference type="EMBL" id="JAXIOK010000016">
    <property type="protein sequence ID" value="KAK4753342.1"/>
    <property type="molecule type" value="Genomic_DNA"/>
</dbReference>
<reference evidence="6 7" key="1">
    <citation type="journal article" date="2023" name="Hortic Res">
        <title>Pangenome of water caltrop reveals structural variations and asymmetric subgenome divergence after allopolyploidization.</title>
        <authorList>
            <person name="Zhang X."/>
            <person name="Chen Y."/>
            <person name="Wang L."/>
            <person name="Yuan Y."/>
            <person name="Fang M."/>
            <person name="Shi L."/>
            <person name="Lu R."/>
            <person name="Comes H.P."/>
            <person name="Ma Y."/>
            <person name="Chen Y."/>
            <person name="Huang G."/>
            <person name="Zhou Y."/>
            <person name="Zheng Z."/>
            <person name="Qiu Y."/>
        </authorList>
    </citation>
    <scope>NUCLEOTIDE SEQUENCE [LARGE SCALE GENOMIC DNA]</scope>
    <source>
        <tissue evidence="6">Roots</tissue>
    </source>
</reference>
<gene>
    <name evidence="6" type="ORF">SAY87_022140</name>
</gene>
<dbReference type="InterPro" id="IPR048742">
    <property type="entry name" value="Pus10_N_euk"/>
</dbReference>
<dbReference type="Proteomes" id="UP001345219">
    <property type="component" value="Chromosome 16"/>
</dbReference>
<keyword evidence="2" id="KW-0819">tRNA processing</keyword>
<evidence type="ECO:0000259" key="4">
    <source>
        <dbReference type="Pfam" id="PF21237"/>
    </source>
</evidence>
<evidence type="ECO:0000256" key="3">
    <source>
        <dbReference type="ARBA" id="ARBA00023235"/>
    </source>
</evidence>
<dbReference type="GO" id="GO:0160148">
    <property type="term" value="F:tRNA pseudouridine(55) synthase activity"/>
    <property type="evidence" value="ECO:0007669"/>
    <property type="project" value="UniProtKB-EC"/>
</dbReference>
<proteinExistence type="predicted"/>
<dbReference type="PANTHER" id="PTHR21568:SF0">
    <property type="entry name" value="TRNA PSEUDOURIDINE SYNTHASE PUS10"/>
    <property type="match status" value="1"/>
</dbReference>
<dbReference type="Gene3D" id="3.30.70.2510">
    <property type="match status" value="1"/>
</dbReference>
<dbReference type="AlphaFoldDB" id="A0AAN7JV00"/>
<dbReference type="PANTHER" id="PTHR21568">
    <property type="entry name" value="TRNA PSEUDOURIDINE SYNTHASE PUS10"/>
    <property type="match status" value="1"/>
</dbReference>
<dbReference type="Gene3D" id="3.30.70.3190">
    <property type="match status" value="1"/>
</dbReference>
<feature type="domain" description="Pus10-like C-terminal" evidence="5">
    <location>
        <begin position="326"/>
        <end position="518"/>
    </location>
</feature>
<evidence type="ECO:0000256" key="2">
    <source>
        <dbReference type="ARBA" id="ARBA00022694"/>
    </source>
</evidence>
<dbReference type="InterPro" id="IPR039894">
    <property type="entry name" value="Pus10-like"/>
</dbReference>
<sequence>MVDQSPPERVDVEQLPEDEATSAGADHYCQDLHAIVRSLPSEAVEDLLSIGICGRCILRLFGVREPVECSTFPLESMSHQLRSVIKAQKSVQNCDLRESGETKKPFAYEESDTEPIVCSICLGILQFSCYHNNKLLGKRKDPEGLAMTIAEVVKQECYQINSFLLEVSVPAAVQENERKVWLYIKSKYGSHIWFQETSISECISLKEALKSLIAVPLENLLKGAKSGKGNFKIRLTYVIPSEKVERGQISEKRKTGAGDDLETVNGPISANVGCSDVSSKEEHSVNGTSSNDLADSEHSECFKLFPKVMKPCSLSLHCSRNPVSFSGRYLKYSRNVSQTCWIIEDERKGEASVEEIIGNCILPFCAGDKYKFHAAGREDIDVRMLGSGRPFLIEIQNARIVPCEVSVKEIENKINNLEHKLVGVRNLKIVGSEGWTLMREGEAEKQKQYAALVWISRPLEDTDLQKMSSIKDIVILQRTPIRVLHRRSPLEREKIIHWMKIDQIAGSSQYFILHLCTQVQCGSAIFFFVF</sequence>
<protein>
    <recommendedName>
        <fullName evidence="1">tRNA pseudouridine(55) synthase</fullName>
        <ecNumber evidence="1">5.4.99.25</ecNumber>
    </recommendedName>
</protein>
<dbReference type="GO" id="GO:0031119">
    <property type="term" value="P:tRNA pseudouridine synthesis"/>
    <property type="evidence" value="ECO:0007669"/>
    <property type="project" value="TreeGrafter"/>
</dbReference>
<evidence type="ECO:0000259" key="5">
    <source>
        <dbReference type="Pfam" id="PF21238"/>
    </source>
</evidence>
<keyword evidence="3" id="KW-0413">Isomerase</keyword>
<dbReference type="Pfam" id="PF21238">
    <property type="entry name" value="Pus10_C"/>
    <property type="match status" value="1"/>
</dbReference>
<organism evidence="6 7">
    <name type="scientific">Trapa incisa</name>
    <dbReference type="NCBI Taxonomy" id="236973"/>
    <lineage>
        <taxon>Eukaryota</taxon>
        <taxon>Viridiplantae</taxon>
        <taxon>Streptophyta</taxon>
        <taxon>Embryophyta</taxon>
        <taxon>Tracheophyta</taxon>
        <taxon>Spermatophyta</taxon>
        <taxon>Magnoliopsida</taxon>
        <taxon>eudicotyledons</taxon>
        <taxon>Gunneridae</taxon>
        <taxon>Pentapetalae</taxon>
        <taxon>rosids</taxon>
        <taxon>malvids</taxon>
        <taxon>Myrtales</taxon>
        <taxon>Lythraceae</taxon>
        <taxon>Trapa</taxon>
    </lineage>
</organism>
<name>A0AAN7JV00_9MYRT</name>
<evidence type="ECO:0000313" key="7">
    <source>
        <dbReference type="Proteomes" id="UP001345219"/>
    </source>
</evidence>
<feature type="domain" description="Pus10 N-terminal eukaryotes" evidence="4">
    <location>
        <begin position="118"/>
        <end position="243"/>
    </location>
</feature>
<evidence type="ECO:0000313" key="6">
    <source>
        <dbReference type="EMBL" id="KAK4753342.1"/>
    </source>
</evidence>
<keyword evidence="7" id="KW-1185">Reference proteome</keyword>
<dbReference type="FunFam" id="3.30.70.2510:FF:000001">
    <property type="entry name" value="tRNA pseudouridine synthase Pus10"/>
    <property type="match status" value="1"/>
</dbReference>
<accession>A0AAN7JV00</accession>
<evidence type="ECO:0000256" key="1">
    <source>
        <dbReference type="ARBA" id="ARBA00012787"/>
    </source>
</evidence>